<keyword evidence="6" id="KW-1185">Reference proteome</keyword>
<evidence type="ECO:0000256" key="2">
    <source>
        <dbReference type="ARBA" id="ARBA00022801"/>
    </source>
</evidence>
<dbReference type="Gene3D" id="3.30.420.10">
    <property type="entry name" value="Ribonuclease H-like superfamily/Ribonuclease H"/>
    <property type="match status" value="1"/>
</dbReference>
<dbReference type="InterPro" id="IPR047201">
    <property type="entry name" value="ERI-1_3'hExo-like"/>
</dbReference>
<dbReference type="RefSeq" id="WP_203945018.1">
    <property type="nucleotide sequence ID" value="NZ_BOOR01000021.1"/>
</dbReference>
<keyword evidence="1" id="KW-0540">Nuclease</keyword>
<dbReference type="InterPro" id="IPR012337">
    <property type="entry name" value="RNaseH-like_sf"/>
</dbReference>
<dbReference type="Proteomes" id="UP000605992">
    <property type="component" value="Unassembled WGS sequence"/>
</dbReference>
<dbReference type="EMBL" id="BOOR01000021">
    <property type="protein sequence ID" value="GII54812.1"/>
    <property type="molecule type" value="Genomic_DNA"/>
</dbReference>
<protein>
    <submittedName>
        <fullName evidence="5">DNA polymerase III</fullName>
    </submittedName>
</protein>
<dbReference type="GO" id="GO:0000175">
    <property type="term" value="F:3'-5'-RNA exonuclease activity"/>
    <property type="evidence" value="ECO:0007669"/>
    <property type="project" value="InterPro"/>
</dbReference>
<comment type="caution">
    <text evidence="5">The sequence shown here is derived from an EMBL/GenBank/DDBJ whole genome shotgun (WGS) entry which is preliminary data.</text>
</comment>
<dbReference type="InterPro" id="IPR013520">
    <property type="entry name" value="Ribonucl_H"/>
</dbReference>
<keyword evidence="3" id="KW-0269">Exonuclease</keyword>
<dbReference type="PANTHER" id="PTHR23044">
    <property type="entry name" value="3'-5' EXONUCLEASE ERI1-RELATED"/>
    <property type="match status" value="1"/>
</dbReference>
<keyword evidence="2" id="KW-0378">Hydrolase</keyword>
<dbReference type="AlphaFoldDB" id="A0A8J3V031"/>
<feature type="domain" description="Exonuclease" evidence="4">
    <location>
        <begin position="7"/>
        <end position="184"/>
    </location>
</feature>
<dbReference type="GO" id="GO:0003676">
    <property type="term" value="F:nucleic acid binding"/>
    <property type="evidence" value="ECO:0007669"/>
    <property type="project" value="InterPro"/>
</dbReference>
<evidence type="ECO:0000259" key="4">
    <source>
        <dbReference type="SMART" id="SM00479"/>
    </source>
</evidence>
<name>A0A8J3V031_9ACTN</name>
<evidence type="ECO:0000256" key="1">
    <source>
        <dbReference type="ARBA" id="ARBA00022722"/>
    </source>
</evidence>
<accession>A0A8J3V031</accession>
<dbReference type="InterPro" id="IPR036397">
    <property type="entry name" value="RNaseH_sf"/>
</dbReference>
<evidence type="ECO:0000313" key="6">
    <source>
        <dbReference type="Proteomes" id="UP000605992"/>
    </source>
</evidence>
<dbReference type="InterPro" id="IPR051274">
    <property type="entry name" value="3-5_Exoribonuclease"/>
</dbReference>
<dbReference type="SUPFAM" id="SSF53098">
    <property type="entry name" value="Ribonuclease H-like"/>
    <property type="match status" value="1"/>
</dbReference>
<dbReference type="PANTHER" id="PTHR23044:SF61">
    <property type="entry name" value="3'-5' EXORIBONUCLEASE 1-RELATED"/>
    <property type="match status" value="1"/>
</dbReference>
<sequence>MEPFARFLNVIDVEATCWEKQPPPGQLSEIIEIGLCVVDLETLERVSRHRLLVRPVRSSVSEFCTELTGLTAKDVAGGVSFQEACGVLERDHRARSRTWASWGDYDRRQFERQCAAAGVRYPFAIRHVNAKLTFSETYGLTCRLGMKAALEYAGLPLEGRHHSGVDDAWNIAALVVGMASARHGRPDNPWDPQAVHTRASR</sequence>
<organism evidence="5 6">
    <name type="scientific">Planotetraspora thailandica</name>
    <dbReference type="NCBI Taxonomy" id="487172"/>
    <lineage>
        <taxon>Bacteria</taxon>
        <taxon>Bacillati</taxon>
        <taxon>Actinomycetota</taxon>
        <taxon>Actinomycetes</taxon>
        <taxon>Streptosporangiales</taxon>
        <taxon>Streptosporangiaceae</taxon>
        <taxon>Planotetraspora</taxon>
    </lineage>
</organism>
<proteinExistence type="predicted"/>
<dbReference type="SMART" id="SM00479">
    <property type="entry name" value="EXOIII"/>
    <property type="match status" value="1"/>
</dbReference>
<evidence type="ECO:0000313" key="5">
    <source>
        <dbReference type="EMBL" id="GII54812.1"/>
    </source>
</evidence>
<dbReference type="CDD" id="cd06133">
    <property type="entry name" value="ERI-1_3'hExo_like"/>
    <property type="match status" value="1"/>
</dbReference>
<dbReference type="Pfam" id="PF00929">
    <property type="entry name" value="RNase_T"/>
    <property type="match status" value="1"/>
</dbReference>
<gene>
    <name evidence="5" type="ORF">Pth03_32010</name>
</gene>
<reference evidence="5" key="1">
    <citation type="submission" date="2021-01" db="EMBL/GenBank/DDBJ databases">
        <title>Whole genome shotgun sequence of Planotetraspora thailandica NBRC 104271.</title>
        <authorList>
            <person name="Komaki H."/>
            <person name="Tamura T."/>
        </authorList>
    </citation>
    <scope>NUCLEOTIDE SEQUENCE</scope>
    <source>
        <strain evidence="5">NBRC 104271</strain>
    </source>
</reference>
<evidence type="ECO:0000256" key="3">
    <source>
        <dbReference type="ARBA" id="ARBA00022839"/>
    </source>
</evidence>